<dbReference type="PANTHER" id="PTHR10000:SF8">
    <property type="entry name" value="HAD SUPERFAMILY HYDROLASE-LIKE, TYPE 3"/>
    <property type="match status" value="1"/>
</dbReference>
<dbReference type="PANTHER" id="PTHR10000">
    <property type="entry name" value="PHOSPHOSERINE PHOSPHATASE"/>
    <property type="match status" value="1"/>
</dbReference>
<dbReference type="SUPFAM" id="SSF56784">
    <property type="entry name" value="HAD-like"/>
    <property type="match status" value="1"/>
</dbReference>
<dbReference type="Proteomes" id="UP000199662">
    <property type="component" value="Unassembled WGS sequence"/>
</dbReference>
<keyword evidence="2" id="KW-1185">Reference proteome</keyword>
<evidence type="ECO:0000313" key="1">
    <source>
        <dbReference type="EMBL" id="SEJ46223.1"/>
    </source>
</evidence>
<dbReference type="Gene3D" id="3.40.50.1000">
    <property type="entry name" value="HAD superfamily/HAD-like"/>
    <property type="match status" value="1"/>
</dbReference>
<sequence length="252" mass="28169">MKLAASDFDGTLFIEHEIAKETVEAILSWRQAGHKFGVITGRDYGMLLPQLKFFGVEADFSICNNGAIIFSKNGTVLYQAKIQPSILYDLATHQCLADSLHVAFSQADRTFVYQAKAGSWIVREGRQWNFPVQMIEADKISSLRDVQQISLGFSQLEQAAQAVLQLNLLFGDKVQACQNRGSVDITPLGIDKSTGIEMLLQMKQWEQADVYVIGDESNDLSMICKFGGYAMASARELIQRQAKKVLFLWEVC</sequence>
<dbReference type="RefSeq" id="WP_245741344.1">
    <property type="nucleotide sequence ID" value="NZ_FNZK01000008.1"/>
</dbReference>
<name>A0A1H6YY95_9FIRM</name>
<dbReference type="InterPro" id="IPR036412">
    <property type="entry name" value="HAD-like_sf"/>
</dbReference>
<dbReference type="InterPro" id="IPR023214">
    <property type="entry name" value="HAD_sf"/>
</dbReference>
<dbReference type="InterPro" id="IPR006379">
    <property type="entry name" value="HAD-SF_hydro_IIB"/>
</dbReference>
<dbReference type="Gene3D" id="3.30.1240.10">
    <property type="match status" value="1"/>
</dbReference>
<organism evidence="1 2">
    <name type="scientific">Propionispira arboris</name>
    <dbReference type="NCBI Taxonomy" id="84035"/>
    <lineage>
        <taxon>Bacteria</taxon>
        <taxon>Bacillati</taxon>
        <taxon>Bacillota</taxon>
        <taxon>Negativicutes</taxon>
        <taxon>Selenomonadales</taxon>
        <taxon>Selenomonadaceae</taxon>
        <taxon>Propionispira</taxon>
    </lineage>
</organism>
<reference evidence="1 2" key="1">
    <citation type="submission" date="2016-10" db="EMBL/GenBank/DDBJ databases">
        <authorList>
            <person name="de Groot N.N."/>
        </authorList>
    </citation>
    <scope>NUCLEOTIDE SEQUENCE [LARGE SCALE GENOMIC DNA]</scope>
    <source>
        <strain evidence="1 2">DSM 2179</strain>
    </source>
</reference>
<gene>
    <name evidence="1" type="ORF">SAMN05660742_10858</name>
</gene>
<dbReference type="Pfam" id="PF08282">
    <property type="entry name" value="Hydrolase_3"/>
    <property type="match status" value="1"/>
</dbReference>
<dbReference type="NCBIfam" id="TIGR01484">
    <property type="entry name" value="HAD-SF-IIB"/>
    <property type="match status" value="1"/>
</dbReference>
<proteinExistence type="predicted"/>
<dbReference type="GO" id="GO:0005829">
    <property type="term" value="C:cytosol"/>
    <property type="evidence" value="ECO:0007669"/>
    <property type="project" value="TreeGrafter"/>
</dbReference>
<dbReference type="AlphaFoldDB" id="A0A1H6YY95"/>
<evidence type="ECO:0000313" key="2">
    <source>
        <dbReference type="Proteomes" id="UP000199662"/>
    </source>
</evidence>
<dbReference type="GO" id="GO:0000287">
    <property type="term" value="F:magnesium ion binding"/>
    <property type="evidence" value="ECO:0007669"/>
    <property type="project" value="TreeGrafter"/>
</dbReference>
<dbReference type="EMBL" id="FNZK01000008">
    <property type="protein sequence ID" value="SEJ46223.1"/>
    <property type="molecule type" value="Genomic_DNA"/>
</dbReference>
<dbReference type="GO" id="GO:0016791">
    <property type="term" value="F:phosphatase activity"/>
    <property type="evidence" value="ECO:0007669"/>
    <property type="project" value="TreeGrafter"/>
</dbReference>
<dbReference type="STRING" id="84035.SAMN05660742_10858"/>
<accession>A0A1H6YY95</accession>
<protein>
    <submittedName>
        <fullName evidence="1">Uncharacterized protein</fullName>
    </submittedName>
</protein>